<organism evidence="1 2">
    <name type="scientific">Trifolium pratense</name>
    <name type="common">Red clover</name>
    <dbReference type="NCBI Taxonomy" id="57577"/>
    <lineage>
        <taxon>Eukaryota</taxon>
        <taxon>Viridiplantae</taxon>
        <taxon>Streptophyta</taxon>
        <taxon>Embryophyta</taxon>
        <taxon>Tracheophyta</taxon>
        <taxon>Spermatophyta</taxon>
        <taxon>Magnoliopsida</taxon>
        <taxon>eudicotyledons</taxon>
        <taxon>Gunneridae</taxon>
        <taxon>Pentapetalae</taxon>
        <taxon>rosids</taxon>
        <taxon>fabids</taxon>
        <taxon>Fabales</taxon>
        <taxon>Fabaceae</taxon>
        <taxon>Papilionoideae</taxon>
        <taxon>50 kb inversion clade</taxon>
        <taxon>NPAAA clade</taxon>
        <taxon>Hologalegina</taxon>
        <taxon>IRL clade</taxon>
        <taxon>Trifolieae</taxon>
        <taxon>Trifolium</taxon>
    </lineage>
</organism>
<reference evidence="1 2" key="2">
    <citation type="journal article" date="2017" name="Front. Plant Sci.">
        <title>Gene Classification and Mining of Molecular Markers Useful in Red Clover (Trifolium pratense) Breeding.</title>
        <authorList>
            <person name="Istvanek J."/>
            <person name="Dluhosova J."/>
            <person name="Dluhos P."/>
            <person name="Patkova L."/>
            <person name="Nedelnik J."/>
            <person name="Repkova J."/>
        </authorList>
    </citation>
    <scope>NUCLEOTIDE SEQUENCE [LARGE SCALE GENOMIC DNA]</scope>
    <source>
        <strain evidence="2">cv. Tatra</strain>
        <tissue evidence="1">Young leaves</tissue>
    </source>
</reference>
<evidence type="ECO:0000313" key="2">
    <source>
        <dbReference type="Proteomes" id="UP000236291"/>
    </source>
</evidence>
<name>A0A2K3LPW6_TRIPR</name>
<dbReference type="EMBL" id="ASHM01038251">
    <property type="protein sequence ID" value="PNX80595.1"/>
    <property type="molecule type" value="Genomic_DNA"/>
</dbReference>
<dbReference type="AlphaFoldDB" id="A0A2K3LPW6"/>
<protein>
    <submittedName>
        <fullName evidence="1">Uncharacterized protein</fullName>
    </submittedName>
</protein>
<dbReference type="Proteomes" id="UP000236291">
    <property type="component" value="Unassembled WGS sequence"/>
</dbReference>
<accession>A0A2K3LPW6</accession>
<gene>
    <name evidence="1" type="ORF">L195_g036600</name>
</gene>
<reference evidence="1 2" key="1">
    <citation type="journal article" date="2014" name="Am. J. Bot.">
        <title>Genome assembly and annotation for red clover (Trifolium pratense; Fabaceae).</title>
        <authorList>
            <person name="Istvanek J."/>
            <person name="Jaros M."/>
            <person name="Krenek A."/>
            <person name="Repkova J."/>
        </authorList>
    </citation>
    <scope>NUCLEOTIDE SEQUENCE [LARGE SCALE GENOMIC DNA]</scope>
    <source>
        <strain evidence="2">cv. Tatra</strain>
        <tissue evidence="1">Young leaves</tissue>
    </source>
</reference>
<sequence length="92" mass="10363">MRQPVCCGAGKKYREYVLHYSEFAATDSQGSHSADTTYSIDRKPLPNAAPVLIWCRCGFSRNSITNESVCKLSLPNNPRDDFAAILEHHYQL</sequence>
<comment type="caution">
    <text evidence="1">The sequence shown here is derived from an EMBL/GenBank/DDBJ whole genome shotgun (WGS) entry which is preliminary data.</text>
</comment>
<proteinExistence type="predicted"/>
<evidence type="ECO:0000313" key="1">
    <source>
        <dbReference type="EMBL" id="PNX80595.1"/>
    </source>
</evidence>
<feature type="non-terminal residue" evidence="1">
    <location>
        <position position="92"/>
    </location>
</feature>